<feature type="transmembrane region" description="Helical" evidence="7">
    <location>
        <begin position="16"/>
        <end position="38"/>
    </location>
</feature>
<evidence type="ECO:0000256" key="7">
    <source>
        <dbReference type="RuleBase" id="RU363032"/>
    </source>
</evidence>
<dbReference type="GO" id="GO:0055085">
    <property type="term" value="P:transmembrane transport"/>
    <property type="evidence" value="ECO:0007669"/>
    <property type="project" value="InterPro"/>
</dbReference>
<evidence type="ECO:0000313" key="9">
    <source>
        <dbReference type="EMBL" id="SKD07963.1"/>
    </source>
</evidence>
<dbReference type="Pfam" id="PF00528">
    <property type="entry name" value="BPD_transp_1"/>
    <property type="match status" value="1"/>
</dbReference>
<feature type="transmembrane region" description="Helical" evidence="7">
    <location>
        <begin position="208"/>
        <end position="230"/>
    </location>
</feature>
<comment type="subcellular location">
    <subcellularLocation>
        <location evidence="1 7">Cell membrane</location>
        <topology evidence="1 7">Multi-pass membrane protein</topology>
    </subcellularLocation>
</comment>
<dbReference type="GO" id="GO:0005886">
    <property type="term" value="C:plasma membrane"/>
    <property type="evidence" value="ECO:0007669"/>
    <property type="project" value="UniProtKB-SubCell"/>
</dbReference>
<keyword evidence="4 7" id="KW-0812">Transmembrane</keyword>
<reference evidence="10" key="1">
    <citation type="submission" date="2017-02" db="EMBL/GenBank/DDBJ databases">
        <authorList>
            <person name="Varghese N."/>
            <person name="Submissions S."/>
        </authorList>
    </citation>
    <scope>NUCLEOTIDE SEQUENCE [LARGE SCALE GENOMIC DNA]</scope>
    <source>
        <strain evidence="10">DSM 18108</strain>
    </source>
</reference>
<evidence type="ECO:0000256" key="2">
    <source>
        <dbReference type="ARBA" id="ARBA00022448"/>
    </source>
</evidence>
<evidence type="ECO:0000256" key="6">
    <source>
        <dbReference type="ARBA" id="ARBA00023136"/>
    </source>
</evidence>
<dbReference type="PANTHER" id="PTHR43386:SF25">
    <property type="entry name" value="PEPTIDE ABC TRANSPORTER PERMEASE PROTEIN"/>
    <property type="match status" value="1"/>
</dbReference>
<evidence type="ECO:0000256" key="1">
    <source>
        <dbReference type="ARBA" id="ARBA00004651"/>
    </source>
</evidence>
<keyword evidence="5 7" id="KW-1133">Transmembrane helix</keyword>
<comment type="similarity">
    <text evidence="7">Belongs to the binding-protein-dependent transport system permease family.</text>
</comment>
<dbReference type="PROSITE" id="PS50928">
    <property type="entry name" value="ABC_TM1"/>
    <property type="match status" value="1"/>
</dbReference>
<dbReference type="EMBL" id="FUZZ01000003">
    <property type="protein sequence ID" value="SKD07963.1"/>
    <property type="molecule type" value="Genomic_DNA"/>
</dbReference>
<evidence type="ECO:0000256" key="4">
    <source>
        <dbReference type="ARBA" id="ARBA00022692"/>
    </source>
</evidence>
<evidence type="ECO:0000313" key="10">
    <source>
        <dbReference type="Proteomes" id="UP000190166"/>
    </source>
</evidence>
<feature type="transmembrane region" description="Helical" evidence="7">
    <location>
        <begin position="294"/>
        <end position="319"/>
    </location>
</feature>
<evidence type="ECO:0000256" key="5">
    <source>
        <dbReference type="ARBA" id="ARBA00022989"/>
    </source>
</evidence>
<protein>
    <submittedName>
        <fullName evidence="9">Peptide/nickel transport system permease protein</fullName>
    </submittedName>
</protein>
<keyword evidence="2 7" id="KW-0813">Transport</keyword>
<evidence type="ECO:0000256" key="3">
    <source>
        <dbReference type="ARBA" id="ARBA00022475"/>
    </source>
</evidence>
<keyword evidence="6 7" id="KW-0472">Membrane</keyword>
<evidence type="ECO:0000259" key="8">
    <source>
        <dbReference type="PROSITE" id="PS50928"/>
    </source>
</evidence>
<dbReference type="InterPro" id="IPR025966">
    <property type="entry name" value="OppC_N"/>
</dbReference>
<sequence>MSDMQPYWKKLYRNKGAVAGLLVIAVAVFISITAYFIAPDHTPNANRMVLEIEGQHPGFRINMLAVWKEQPVKKVSVYQRLLYGQESDLNWIPIRSWQFRDSILVVQRYVDESTSREETYALTKIWYGNAPANPLSSKALQEKILAERIFSRTYWLGTDKFGRDILSRLLIGTRVSLGVGCIAVVISLSIGVLLGAIAGYFKGRTDDVVMWLVNVVWSMPTLLLVFALTLALGKGFWQVFIAVGLTMWVGVARIIRGQVLGIRELEYVEAARALGYGHVRIIVKHILPNIMGPVMVVAAGNFATAIVVEAGLSFLGVGVQPPQPSWGLMIKENYNFIITHNPLLALAPGVAIMLLVLAFNLLGNGLRDALDVRSKI</sequence>
<feature type="domain" description="ABC transmembrane type-1" evidence="8">
    <location>
        <begin position="173"/>
        <end position="363"/>
    </location>
</feature>
<dbReference type="InterPro" id="IPR035906">
    <property type="entry name" value="MetI-like_sf"/>
</dbReference>
<feature type="transmembrane region" description="Helical" evidence="7">
    <location>
        <begin position="236"/>
        <end position="255"/>
    </location>
</feature>
<keyword evidence="10" id="KW-1185">Reference proteome</keyword>
<dbReference type="Proteomes" id="UP000190166">
    <property type="component" value="Unassembled WGS sequence"/>
</dbReference>
<dbReference type="CDD" id="cd06261">
    <property type="entry name" value="TM_PBP2"/>
    <property type="match status" value="1"/>
</dbReference>
<dbReference type="Gene3D" id="1.10.3720.10">
    <property type="entry name" value="MetI-like"/>
    <property type="match status" value="1"/>
</dbReference>
<dbReference type="InterPro" id="IPR050366">
    <property type="entry name" value="BP-dependent_transpt_permease"/>
</dbReference>
<dbReference type="InterPro" id="IPR000515">
    <property type="entry name" value="MetI-like"/>
</dbReference>
<name>A0A1T5P5Y7_9BACT</name>
<dbReference type="STRING" id="393003.SAMN05660461_3914"/>
<feature type="transmembrane region" description="Helical" evidence="7">
    <location>
        <begin position="343"/>
        <end position="363"/>
    </location>
</feature>
<dbReference type="AlphaFoldDB" id="A0A1T5P5Y7"/>
<feature type="transmembrane region" description="Helical" evidence="7">
    <location>
        <begin position="177"/>
        <end position="201"/>
    </location>
</feature>
<proteinExistence type="inferred from homology"/>
<dbReference type="PANTHER" id="PTHR43386">
    <property type="entry name" value="OLIGOPEPTIDE TRANSPORT SYSTEM PERMEASE PROTEIN APPC"/>
    <property type="match status" value="1"/>
</dbReference>
<dbReference type="Pfam" id="PF12911">
    <property type="entry name" value="OppC_N"/>
    <property type="match status" value="1"/>
</dbReference>
<organism evidence="9 10">
    <name type="scientific">Chitinophaga ginsengisegetis</name>
    <dbReference type="NCBI Taxonomy" id="393003"/>
    <lineage>
        <taxon>Bacteria</taxon>
        <taxon>Pseudomonadati</taxon>
        <taxon>Bacteroidota</taxon>
        <taxon>Chitinophagia</taxon>
        <taxon>Chitinophagales</taxon>
        <taxon>Chitinophagaceae</taxon>
        <taxon>Chitinophaga</taxon>
    </lineage>
</organism>
<dbReference type="SUPFAM" id="SSF161098">
    <property type="entry name" value="MetI-like"/>
    <property type="match status" value="1"/>
</dbReference>
<keyword evidence="3" id="KW-1003">Cell membrane</keyword>
<accession>A0A1T5P5Y7</accession>
<gene>
    <name evidence="9" type="ORF">SAMN05660461_3914</name>
</gene>